<protein>
    <recommendedName>
        <fullName evidence="3">TniQ family protein</fullName>
    </recommendedName>
</protein>
<sequence>MQISIFQDESIHSYLIRVLSCQGKLLRPSDLYGLVSLSGVVNAAPKLDSEHGKLLSSYSSTFIEKLLCEHTPLNSMHSSELIEAKDYVLFGKRPLREELIPNGRTQLRYCRKCFAEQTFEHGVSWFRLDWLFSIRCVLHQEVLSHVFSHSTSCCSASMNILDSVLSATSGRCRKCGGDFWKHEKSLYINPDYRQNYLLIKQIYRPALL</sequence>
<comment type="caution">
    <text evidence="1">The sequence shown here is derived from an EMBL/GenBank/DDBJ whole genome shotgun (WGS) entry which is preliminary data.</text>
</comment>
<evidence type="ECO:0000313" key="2">
    <source>
        <dbReference type="Proteomes" id="UP000811844"/>
    </source>
</evidence>
<organism evidence="1 2">
    <name type="scientific">Shewanella intestini</name>
    <dbReference type="NCBI Taxonomy" id="2017544"/>
    <lineage>
        <taxon>Bacteria</taxon>
        <taxon>Pseudomonadati</taxon>
        <taxon>Pseudomonadota</taxon>
        <taxon>Gammaproteobacteria</taxon>
        <taxon>Alteromonadales</taxon>
        <taxon>Shewanellaceae</taxon>
        <taxon>Shewanella</taxon>
    </lineage>
</organism>
<accession>A0ABS5I5E2</accession>
<dbReference type="EMBL" id="JAAIKR010000011">
    <property type="protein sequence ID" value="MBR9728590.1"/>
    <property type="molecule type" value="Genomic_DNA"/>
</dbReference>
<evidence type="ECO:0008006" key="3">
    <source>
        <dbReference type="Google" id="ProtNLM"/>
    </source>
</evidence>
<evidence type="ECO:0000313" key="1">
    <source>
        <dbReference type="EMBL" id="MBR9728590.1"/>
    </source>
</evidence>
<reference evidence="1 2" key="1">
    <citation type="submission" date="2020-02" db="EMBL/GenBank/DDBJ databases">
        <title>Shewanella WXL01 sp. nov., a marine bacterium isolated from green algae in Luhuitou Fringing Reef (Northern South China Sea).</title>
        <authorList>
            <person name="Wang X."/>
        </authorList>
    </citation>
    <scope>NUCLEOTIDE SEQUENCE [LARGE SCALE GENOMIC DNA]</scope>
    <source>
        <strain evidence="1 2">MCCC 1A01895</strain>
    </source>
</reference>
<dbReference type="RefSeq" id="WP_153666012.1">
    <property type="nucleotide sequence ID" value="NZ_JAAIKR010000011.1"/>
</dbReference>
<dbReference type="Proteomes" id="UP000811844">
    <property type="component" value="Unassembled WGS sequence"/>
</dbReference>
<name>A0ABS5I5E2_9GAMM</name>
<keyword evidence="2" id="KW-1185">Reference proteome</keyword>
<proteinExistence type="predicted"/>
<gene>
    <name evidence="1" type="ORF">G3R48_11445</name>
</gene>